<evidence type="ECO:0000313" key="4">
    <source>
        <dbReference type="EMBL" id="CAG5031028.1"/>
    </source>
</evidence>
<keyword evidence="5" id="KW-1185">Reference proteome</keyword>
<feature type="compositionally biased region" description="Polar residues" evidence="2">
    <location>
        <begin position="524"/>
        <end position="537"/>
    </location>
</feature>
<dbReference type="CDD" id="cd19598">
    <property type="entry name" value="serpin77Ba-like_insects"/>
    <property type="match status" value="1"/>
</dbReference>
<dbReference type="OrthoDB" id="9440847at2759"/>
<feature type="region of interest" description="Disordered" evidence="2">
    <location>
        <begin position="524"/>
        <end position="548"/>
    </location>
</feature>
<evidence type="ECO:0000256" key="1">
    <source>
        <dbReference type="RuleBase" id="RU000411"/>
    </source>
</evidence>
<dbReference type="PANTHER" id="PTHR11461:SF367">
    <property type="entry name" value="GH21475P-RELATED"/>
    <property type="match status" value="1"/>
</dbReference>
<dbReference type="InterPro" id="IPR000215">
    <property type="entry name" value="Serpin_fam"/>
</dbReference>
<gene>
    <name evidence="4" type="ORF">PAPOLLO_LOCUS19605</name>
</gene>
<dbReference type="EMBL" id="CAJQZP010001217">
    <property type="protein sequence ID" value="CAG5031028.1"/>
    <property type="molecule type" value="Genomic_DNA"/>
</dbReference>
<dbReference type="GO" id="GO:0004867">
    <property type="term" value="F:serine-type endopeptidase inhibitor activity"/>
    <property type="evidence" value="ECO:0007669"/>
    <property type="project" value="InterPro"/>
</dbReference>
<reference evidence="4" key="1">
    <citation type="submission" date="2021-04" db="EMBL/GenBank/DDBJ databases">
        <authorList>
            <person name="Tunstrom K."/>
        </authorList>
    </citation>
    <scope>NUCLEOTIDE SEQUENCE</scope>
</reference>
<evidence type="ECO:0000259" key="3">
    <source>
        <dbReference type="SMART" id="SM00093"/>
    </source>
</evidence>
<evidence type="ECO:0000313" key="5">
    <source>
        <dbReference type="Proteomes" id="UP000691718"/>
    </source>
</evidence>
<comment type="caution">
    <text evidence="4">The sequence shown here is derived from an EMBL/GenBank/DDBJ whole genome shotgun (WGS) entry which is preliminary data.</text>
</comment>
<dbReference type="Pfam" id="PF00079">
    <property type="entry name" value="Serpin"/>
    <property type="match status" value="1"/>
</dbReference>
<sequence>MILSEINVNNTSLHHGLTERIGNFSIELLYHTTTTQKQVKNLVMSPFTVWTSLAVIAEGASGDTLKQISHAIRVSPRMRTKTREDFRRIAQWLQVNTSTVDLEKFNAIFVDEQKLPLPDFIDIANQYETKMIKLNFSGSHTSELINTAISKVTHGKIPNLTDSGDFGETQMVLTSALYFKGQWTVPFNTSSTSKQSFYDSNGKQIGEVNMMYNRYNYPFANIMELNARVIELPYGKENRLSMLIMLPHQGVSLQDMFINFNNVPLDVIFENLKLSVEEYGDEEVDCFIPRFKIVSNIDMTDILKNQFGIKDLFDESKVRLPTMSRIPMYVTKVSHKALIEVTEDGTVAAAVTASEFANRIGVVSNTNHIQTDSITQSHTQPHFSNQQGLTQRRRWTADQNESIVRNYYKITKLGENKPAYRRPLHQAVIEEHPELTGVSEQRISDQLRVILNNKMINEQRLQKIRDNISSNLNSRRDNMENNSSLITSQHTIPTPETENSQEADVHPFIIGSYAPVHTLSLTLQPQPDESVISTKASEPQKKKPSNRK</sequence>
<comment type="similarity">
    <text evidence="1">Belongs to the serpin family.</text>
</comment>
<dbReference type="Proteomes" id="UP000691718">
    <property type="component" value="Unassembled WGS sequence"/>
</dbReference>
<protein>
    <submittedName>
        <fullName evidence="4">(apollo) hypothetical protein</fullName>
    </submittedName>
</protein>
<dbReference type="SMART" id="SM00093">
    <property type="entry name" value="SERPIN"/>
    <property type="match status" value="1"/>
</dbReference>
<dbReference type="GO" id="GO:0005615">
    <property type="term" value="C:extracellular space"/>
    <property type="evidence" value="ECO:0007669"/>
    <property type="project" value="InterPro"/>
</dbReference>
<accession>A0A8S3XQ17</accession>
<feature type="domain" description="Serpin" evidence="3">
    <location>
        <begin position="26"/>
        <end position="381"/>
    </location>
</feature>
<organism evidence="4 5">
    <name type="scientific">Parnassius apollo</name>
    <name type="common">Apollo butterfly</name>
    <name type="synonym">Papilio apollo</name>
    <dbReference type="NCBI Taxonomy" id="110799"/>
    <lineage>
        <taxon>Eukaryota</taxon>
        <taxon>Metazoa</taxon>
        <taxon>Ecdysozoa</taxon>
        <taxon>Arthropoda</taxon>
        <taxon>Hexapoda</taxon>
        <taxon>Insecta</taxon>
        <taxon>Pterygota</taxon>
        <taxon>Neoptera</taxon>
        <taxon>Endopterygota</taxon>
        <taxon>Lepidoptera</taxon>
        <taxon>Glossata</taxon>
        <taxon>Ditrysia</taxon>
        <taxon>Papilionoidea</taxon>
        <taxon>Papilionidae</taxon>
        <taxon>Parnassiinae</taxon>
        <taxon>Parnassini</taxon>
        <taxon>Parnassius</taxon>
        <taxon>Parnassius</taxon>
    </lineage>
</organism>
<name>A0A8S3XQ17_PARAO</name>
<dbReference type="PANTHER" id="PTHR11461">
    <property type="entry name" value="SERINE PROTEASE INHIBITOR, SERPIN"/>
    <property type="match status" value="1"/>
</dbReference>
<proteinExistence type="inferred from homology"/>
<dbReference type="InterPro" id="IPR023796">
    <property type="entry name" value="Serpin_dom"/>
</dbReference>
<dbReference type="AlphaFoldDB" id="A0A8S3XQ17"/>
<evidence type="ECO:0000256" key="2">
    <source>
        <dbReference type="SAM" id="MobiDB-lite"/>
    </source>
</evidence>